<accession>A0A4P0XL15</accession>
<dbReference type="AlphaFoldDB" id="A0A4P0XL15"/>
<dbReference type="EMBL" id="CABDVL010000003">
    <property type="protein sequence ID" value="VTM50108.1"/>
    <property type="molecule type" value="Genomic_DNA"/>
</dbReference>
<proteinExistence type="predicted"/>
<dbReference type="GO" id="GO:0016491">
    <property type="term" value="F:oxidoreductase activity"/>
    <property type="evidence" value="ECO:0007669"/>
    <property type="project" value="InterPro"/>
</dbReference>
<name>A0A4P0XL15_KLEPN</name>
<gene>
    <name evidence="2" type="ORF">NCTC9183_01231</name>
</gene>
<feature type="domain" description="Amine oxidase" evidence="1">
    <location>
        <begin position="88"/>
        <end position="345"/>
    </location>
</feature>
<dbReference type="PANTHER" id="PTHR42923">
    <property type="entry name" value="PROTOPORPHYRINOGEN OXIDASE"/>
    <property type="match status" value="1"/>
</dbReference>
<dbReference type="InterPro" id="IPR002937">
    <property type="entry name" value="Amino_oxidase"/>
</dbReference>
<dbReference type="Gene3D" id="3.50.50.60">
    <property type="entry name" value="FAD/NAD(P)-binding domain"/>
    <property type="match status" value="1"/>
</dbReference>
<evidence type="ECO:0000313" key="2">
    <source>
        <dbReference type="EMBL" id="VTM50108.1"/>
    </source>
</evidence>
<protein>
    <submittedName>
        <fullName evidence="2">Amine oxidase, flavin-containing</fullName>
    </submittedName>
</protein>
<dbReference type="Pfam" id="PF01593">
    <property type="entry name" value="Amino_oxidase"/>
    <property type="match status" value="1"/>
</dbReference>
<dbReference type="PANTHER" id="PTHR42923:SF17">
    <property type="entry name" value="AMINE OXIDASE DOMAIN-CONTAINING PROTEIN"/>
    <property type="match status" value="1"/>
</dbReference>
<organism evidence="2">
    <name type="scientific">Klebsiella pneumoniae</name>
    <dbReference type="NCBI Taxonomy" id="573"/>
    <lineage>
        <taxon>Bacteria</taxon>
        <taxon>Pseudomonadati</taxon>
        <taxon>Pseudomonadota</taxon>
        <taxon>Gammaproteobacteria</taxon>
        <taxon>Enterobacterales</taxon>
        <taxon>Enterobacteriaceae</taxon>
        <taxon>Klebsiella/Raoultella group</taxon>
        <taxon>Klebsiella</taxon>
        <taxon>Klebsiella pneumoniae complex</taxon>
    </lineage>
</organism>
<dbReference type="InterPro" id="IPR050464">
    <property type="entry name" value="Zeta_carotene_desat/Oxidored"/>
</dbReference>
<dbReference type="SUPFAM" id="SSF51905">
    <property type="entry name" value="FAD/NAD(P)-binding domain"/>
    <property type="match status" value="1"/>
</dbReference>
<reference evidence="2" key="1">
    <citation type="submission" date="2019-04" db="EMBL/GenBank/DDBJ databases">
        <authorList>
            <consortium name="Pathogen Informatics"/>
        </authorList>
    </citation>
    <scope>NUCLEOTIDE SEQUENCE</scope>
    <source>
        <strain evidence="2">NCTC9183</strain>
    </source>
</reference>
<dbReference type="Proteomes" id="UP000507695">
    <property type="component" value="Unassembled WGS sequence"/>
</dbReference>
<dbReference type="FunFam" id="1.10.405.20:FF:000001">
    <property type="entry name" value="Amine oxidase"/>
    <property type="match status" value="1"/>
</dbReference>
<dbReference type="InterPro" id="IPR036188">
    <property type="entry name" value="FAD/NAD-bd_sf"/>
</dbReference>
<evidence type="ECO:0000259" key="1">
    <source>
        <dbReference type="Pfam" id="PF01593"/>
    </source>
</evidence>
<sequence length="497" mass="55005">MAVTVVSPGFVDTPLTRQNDFAMPGRVSVDRAVAAIRHGLAKGKNHIAFPTGFSLALRSAGQSAIGYPAPAVAQDGALMNIAIIGSGIAGLTCAWRLAGHHQVTLFEAGATPGGHTATVDVATPQGTWAIDTGFIVYNDRTYPRFMGLLSELGIGGQKTQMSFSVHNPASGLEYNGHSLTSLFAQRRNLLKPAFWGLLSEIVRFNRLAKLALTEALDPGATLESFLTRHRFSPFFARHYILPMGAAIWSSSLQEMRRFPLPLFLRFFENHGLLDIRDRPQWYVVPGGSREYVRALLARLGDRLDLRLNAPVQQVDRHPAGVTLRLASGEAHFDQVIFACHSAQALAMLAAPTDSEREILGDIGWQRNEVVLHSDARWLPERQRAWASWNYRLSDGDRARACVTYNMNILQGLPAGAPLFCVTLNPDAPVDDRYVWQRFVYEHPLFNPQSWSAQLRREEINGQQRSWYCGAYWYNGFHEDGVRSALDVVQGIAAAEGN</sequence>